<feature type="compositionally biased region" description="Polar residues" evidence="1">
    <location>
        <begin position="166"/>
        <end position="178"/>
    </location>
</feature>
<feature type="compositionally biased region" description="Acidic residues" evidence="1">
    <location>
        <begin position="390"/>
        <end position="404"/>
    </location>
</feature>
<evidence type="ECO:0000256" key="2">
    <source>
        <dbReference type="SAM" id="Phobius"/>
    </source>
</evidence>
<evidence type="ECO:0000313" key="4">
    <source>
        <dbReference type="Proteomes" id="UP001153069"/>
    </source>
</evidence>
<sequence>MTSNSVVDVDEVFEGMDRSDDGEDQVSSNELGAARIPEAPGAVVASQPEMTPVGDASIPPGVDRRETQHSASVDSDSSSSDERKQPASSSVAGQQQQQQEEDKEGFREPERSLSPFPAIPFARSALSAVSSIVDAFQSSSKTEDKNSSDNLPSNAEEDQQEAIRTVPSNNSTISSTSGLVHMENDEEQQQPAETPDIVPTSSKDSRDVISLPNLGTSTTVDSHEQQQQEPQKQLSSTDFGISIMASTEVDVDDLEADIDVDELVAAQQQQQAEEQQLAAAASNIDTTTSTSPPPQGNWNNLLTEDDLNEEQELKAGRSSSGDTDNDSTLMRDSSSSNTVQTADEAGTDTTYDTDGSLSTASAVIDDDDDDERQAGIDKNFSLVSPLMAEHDDDDDNSDSDDQDIDTQQHPIMPQQPELLLLSAAGVGIDAVPTTSGEEEKTEVDEYHPTKDDSDNMNNNIMDETTINTNGERIEELAALLPPDNNNNNNKPPSRRIRFEDDDDIPPIIDNHRAAYVSATILKREATLPHGLEFRRIDRELRIVRIADTGLFANTPLAPLDIVMRINDLNVEKLDPVNASHLLDVLTGSITVICHNRGGKKDLVESLITKPIQDSRTGMEFKMVTTDDELFKQELEIGRIGQKSLFSHSLLHVGDRVVSVNQCQDVDNKTADLLLSSALDHCVILARTKLKTKMAIARRPTHQLPPNFNFVRAMEEARRHREELRRKQGCYYNSCERPGACANIFQWLGNVYVITIVIVGVSISWSTVKEQTYDGSDAVGTILQFMGLFVGGILLGFLVNAPWWFRKVGARFSIAQLVCNVIVVVSFFLMILLFDSSDYGLSGYEYGIFFGLFFPLLIIVNLPSVFVKREDGSDGNTISDRDSSDDEMSLNSDGSDVV</sequence>
<feature type="compositionally biased region" description="Polar residues" evidence="1">
    <location>
        <begin position="283"/>
        <end position="302"/>
    </location>
</feature>
<evidence type="ECO:0000313" key="3">
    <source>
        <dbReference type="EMBL" id="CAB9526594.1"/>
    </source>
</evidence>
<feature type="region of interest" description="Disordered" evidence="1">
    <location>
        <begin position="1"/>
        <end position="118"/>
    </location>
</feature>
<keyword evidence="2" id="KW-0472">Membrane</keyword>
<dbReference type="AlphaFoldDB" id="A0A9N8EVZ8"/>
<feature type="compositionally biased region" description="Polar residues" evidence="1">
    <location>
        <begin position="888"/>
        <end position="897"/>
    </location>
</feature>
<protein>
    <recommendedName>
        <fullName evidence="5">PDZ domain-containing protein</fullName>
    </recommendedName>
</protein>
<feature type="transmembrane region" description="Helical" evidence="2">
    <location>
        <begin position="746"/>
        <end position="764"/>
    </location>
</feature>
<feature type="compositionally biased region" description="Basic and acidic residues" evidence="1">
    <location>
        <begin position="443"/>
        <end position="453"/>
    </location>
</feature>
<comment type="caution">
    <text evidence="3">The sequence shown here is derived from an EMBL/GenBank/DDBJ whole genome shotgun (WGS) entry which is preliminary data.</text>
</comment>
<gene>
    <name evidence="3" type="ORF">SEMRO_1852_G301760.1</name>
</gene>
<feature type="compositionally biased region" description="Acidic residues" evidence="1">
    <location>
        <begin position="8"/>
        <end position="24"/>
    </location>
</feature>
<evidence type="ECO:0008006" key="5">
    <source>
        <dbReference type="Google" id="ProtNLM"/>
    </source>
</evidence>
<feature type="region of interest" description="Disordered" evidence="1">
    <location>
        <begin position="432"/>
        <end position="462"/>
    </location>
</feature>
<dbReference type="EMBL" id="CAICTM010001850">
    <property type="protein sequence ID" value="CAB9526594.1"/>
    <property type="molecule type" value="Genomic_DNA"/>
</dbReference>
<evidence type="ECO:0000256" key="1">
    <source>
        <dbReference type="SAM" id="MobiDB-lite"/>
    </source>
</evidence>
<keyword evidence="2" id="KW-1133">Transmembrane helix</keyword>
<keyword evidence="2" id="KW-0812">Transmembrane</keyword>
<proteinExistence type="predicted"/>
<feature type="transmembrane region" description="Helical" evidence="2">
    <location>
        <begin position="816"/>
        <end position="833"/>
    </location>
</feature>
<feature type="compositionally biased region" description="Polar residues" evidence="1">
    <location>
        <begin position="317"/>
        <end position="361"/>
    </location>
</feature>
<feature type="compositionally biased region" description="Low complexity" evidence="1">
    <location>
        <begin position="265"/>
        <end position="281"/>
    </location>
</feature>
<reference evidence="3" key="1">
    <citation type="submission" date="2020-06" db="EMBL/GenBank/DDBJ databases">
        <authorList>
            <consortium name="Plant Systems Biology data submission"/>
        </authorList>
    </citation>
    <scope>NUCLEOTIDE SEQUENCE</scope>
    <source>
        <strain evidence="3">D6</strain>
    </source>
</reference>
<feature type="transmembrane region" description="Helical" evidence="2">
    <location>
        <begin position="845"/>
        <end position="866"/>
    </location>
</feature>
<feature type="transmembrane region" description="Helical" evidence="2">
    <location>
        <begin position="784"/>
        <end position="804"/>
    </location>
</feature>
<feature type="region of interest" description="Disordered" evidence="1">
    <location>
        <begin position="136"/>
        <end position="239"/>
    </location>
</feature>
<keyword evidence="4" id="KW-1185">Reference proteome</keyword>
<dbReference type="OrthoDB" id="48498at2759"/>
<accession>A0A9N8EVZ8</accession>
<feature type="region of interest" description="Disordered" evidence="1">
    <location>
        <begin position="870"/>
        <end position="897"/>
    </location>
</feature>
<dbReference type="Proteomes" id="UP001153069">
    <property type="component" value="Unassembled WGS sequence"/>
</dbReference>
<name>A0A9N8EVZ8_9STRA</name>
<feature type="region of interest" description="Disordered" evidence="1">
    <location>
        <begin position="265"/>
        <end position="408"/>
    </location>
</feature>
<organism evidence="3 4">
    <name type="scientific">Seminavis robusta</name>
    <dbReference type="NCBI Taxonomy" id="568900"/>
    <lineage>
        <taxon>Eukaryota</taxon>
        <taxon>Sar</taxon>
        <taxon>Stramenopiles</taxon>
        <taxon>Ochrophyta</taxon>
        <taxon>Bacillariophyta</taxon>
        <taxon>Bacillariophyceae</taxon>
        <taxon>Bacillariophycidae</taxon>
        <taxon>Naviculales</taxon>
        <taxon>Naviculaceae</taxon>
        <taxon>Seminavis</taxon>
    </lineage>
</organism>